<keyword evidence="4" id="KW-1185">Reference proteome</keyword>
<sequence>MNVTLRRSLAAAAVVLTAPALASCGFNYPTDQVYTPSVGVNDRDGDVDVLHALVVSGAEGSGTVVAALVNNQQEDDALTEIAGSGPDASVTVSSAGSVEVPGTELVQLAEEEIGVEGESIAPGQFVELTFSFQNAESVTVEVPVVARRGDYAEIPVPSEEPTAGETPTEEPTPAE</sequence>
<comment type="caution">
    <text evidence="3">The sequence shown here is derived from an EMBL/GenBank/DDBJ whole genome shotgun (WGS) entry which is preliminary data.</text>
</comment>
<proteinExistence type="predicted"/>
<feature type="region of interest" description="Disordered" evidence="1">
    <location>
        <begin position="150"/>
        <end position="175"/>
    </location>
</feature>
<keyword evidence="2" id="KW-0732">Signal</keyword>
<evidence type="ECO:0000313" key="3">
    <source>
        <dbReference type="EMBL" id="MBY9075021.1"/>
    </source>
</evidence>
<reference evidence="3 4" key="1">
    <citation type="submission" date="2021-08" db="EMBL/GenBank/DDBJ databases">
        <title>Nocardioides bacterium WL0053 sp. nov., isolated from the sediment.</title>
        <authorList>
            <person name="Wang L."/>
            <person name="Zhang D."/>
            <person name="Zhang A."/>
        </authorList>
    </citation>
    <scope>NUCLEOTIDE SEQUENCE [LARGE SCALE GENOMIC DNA]</scope>
    <source>
        <strain evidence="3 4">WL0053</strain>
    </source>
</reference>
<organism evidence="3 4">
    <name type="scientific">Nocardioides jiangsuensis</name>
    <dbReference type="NCBI Taxonomy" id="2866161"/>
    <lineage>
        <taxon>Bacteria</taxon>
        <taxon>Bacillati</taxon>
        <taxon>Actinomycetota</taxon>
        <taxon>Actinomycetes</taxon>
        <taxon>Propionibacteriales</taxon>
        <taxon>Nocardioidaceae</taxon>
        <taxon>Nocardioides</taxon>
    </lineage>
</organism>
<evidence type="ECO:0000313" key="4">
    <source>
        <dbReference type="Proteomes" id="UP000754710"/>
    </source>
</evidence>
<evidence type="ECO:0000256" key="2">
    <source>
        <dbReference type="SAM" id="SignalP"/>
    </source>
</evidence>
<dbReference type="SUPFAM" id="SSF110087">
    <property type="entry name" value="DR1885-like metal-binding protein"/>
    <property type="match status" value="1"/>
</dbReference>
<dbReference type="InterPro" id="IPR036182">
    <property type="entry name" value="PCuAC_sf"/>
</dbReference>
<gene>
    <name evidence="3" type="ORF">K1X13_09340</name>
</gene>
<feature type="chain" id="PRO_5045168443" description="Copper(I)-binding protein" evidence="2">
    <location>
        <begin position="23"/>
        <end position="175"/>
    </location>
</feature>
<dbReference type="RefSeq" id="WP_221024828.1">
    <property type="nucleotide sequence ID" value="NZ_JAIEZQ010000002.1"/>
</dbReference>
<accession>A0ABS7RJ38</accession>
<dbReference type="PROSITE" id="PS51257">
    <property type="entry name" value="PROKAR_LIPOPROTEIN"/>
    <property type="match status" value="1"/>
</dbReference>
<dbReference type="Proteomes" id="UP000754710">
    <property type="component" value="Unassembled WGS sequence"/>
</dbReference>
<feature type="compositionally biased region" description="Low complexity" evidence="1">
    <location>
        <begin position="159"/>
        <end position="175"/>
    </location>
</feature>
<evidence type="ECO:0008006" key="5">
    <source>
        <dbReference type="Google" id="ProtNLM"/>
    </source>
</evidence>
<dbReference type="EMBL" id="JAIEZQ010000002">
    <property type="protein sequence ID" value="MBY9075021.1"/>
    <property type="molecule type" value="Genomic_DNA"/>
</dbReference>
<protein>
    <recommendedName>
        <fullName evidence="5">Copper(I)-binding protein</fullName>
    </recommendedName>
</protein>
<evidence type="ECO:0000256" key="1">
    <source>
        <dbReference type="SAM" id="MobiDB-lite"/>
    </source>
</evidence>
<name>A0ABS7RJ38_9ACTN</name>
<feature type="signal peptide" evidence="2">
    <location>
        <begin position="1"/>
        <end position="22"/>
    </location>
</feature>